<dbReference type="STRING" id="102285.A0A0R3T6P8"/>
<feature type="repeat" description="ANK" evidence="3">
    <location>
        <begin position="207"/>
        <end position="239"/>
    </location>
</feature>
<reference evidence="6" key="1">
    <citation type="submission" date="2017-02" db="UniProtKB">
        <authorList>
            <consortium name="WormBaseParasite"/>
        </authorList>
    </citation>
    <scope>IDENTIFICATION</scope>
</reference>
<accession>A0A0R3T6P8</accession>
<dbReference type="Pfam" id="PF12796">
    <property type="entry name" value="Ank_2"/>
    <property type="match status" value="2"/>
</dbReference>
<feature type="repeat" description="ANK" evidence="3">
    <location>
        <begin position="108"/>
        <end position="135"/>
    </location>
</feature>
<sequence>MGINGKREPKNLHEAILYGTIEDIKIFVDRGANTSEFDEDGSTTPLIACITNGNPLRDLNYLLERGANVNVETTNGETAILVAAEKGNEESVELLLQKDAIIDVVNNDGETPLMLACRSGHLEVVRVLLDYGAKIFLTKWPDFEFSALHYATLRKPWRLDIILLLLEKVDPMDDRRKELNTLLFKAISFNCLELVQELLHRGVSQNAEFSAMNYAANCGNRKILNYLITHGGDIDEEDLLGFTPLMNAARQGHEEIAELLLSAGADVHKVHKTTGFTPAYIALLNGNVAIWSMIRWFSLIK</sequence>
<dbReference type="PRINTS" id="PR01415">
    <property type="entry name" value="ANKYRIN"/>
</dbReference>
<feature type="repeat" description="ANK" evidence="3">
    <location>
        <begin position="240"/>
        <end position="272"/>
    </location>
</feature>
<dbReference type="EMBL" id="UZAE01001416">
    <property type="protein sequence ID" value="VDN98594.1"/>
    <property type="molecule type" value="Genomic_DNA"/>
</dbReference>
<evidence type="ECO:0000256" key="1">
    <source>
        <dbReference type="ARBA" id="ARBA00022737"/>
    </source>
</evidence>
<protein>
    <submittedName>
        <fullName evidence="6">ANK_REP_REGION domain-containing protein</fullName>
    </submittedName>
</protein>
<reference evidence="4 5" key="2">
    <citation type="submission" date="2018-11" db="EMBL/GenBank/DDBJ databases">
        <authorList>
            <consortium name="Pathogen Informatics"/>
        </authorList>
    </citation>
    <scope>NUCLEOTIDE SEQUENCE [LARGE SCALE GENOMIC DNA]</scope>
</reference>
<proteinExistence type="predicted"/>
<dbReference type="InterPro" id="IPR002110">
    <property type="entry name" value="Ankyrin_rpt"/>
</dbReference>
<dbReference type="PROSITE" id="PS50088">
    <property type="entry name" value="ANK_REPEAT"/>
    <property type="match status" value="4"/>
</dbReference>
<dbReference type="PANTHER" id="PTHR24180:SF45">
    <property type="entry name" value="POLY [ADP-RIBOSE] POLYMERASE TANKYRASE"/>
    <property type="match status" value="1"/>
</dbReference>
<evidence type="ECO:0000256" key="2">
    <source>
        <dbReference type="ARBA" id="ARBA00023043"/>
    </source>
</evidence>
<dbReference type="AlphaFoldDB" id="A0A0R3T6P8"/>
<dbReference type="PROSITE" id="PS50297">
    <property type="entry name" value="ANK_REP_REGION"/>
    <property type="match status" value="3"/>
</dbReference>
<dbReference type="OrthoDB" id="7464126at2759"/>
<feature type="repeat" description="ANK" evidence="3">
    <location>
        <begin position="75"/>
        <end position="107"/>
    </location>
</feature>
<evidence type="ECO:0000313" key="5">
    <source>
        <dbReference type="Proteomes" id="UP000278807"/>
    </source>
</evidence>
<evidence type="ECO:0000256" key="3">
    <source>
        <dbReference type="PROSITE-ProRule" id="PRU00023"/>
    </source>
</evidence>
<organism evidence="6">
    <name type="scientific">Rodentolepis nana</name>
    <name type="common">Dwarf tapeworm</name>
    <name type="synonym">Hymenolepis nana</name>
    <dbReference type="NCBI Taxonomy" id="102285"/>
    <lineage>
        <taxon>Eukaryota</taxon>
        <taxon>Metazoa</taxon>
        <taxon>Spiralia</taxon>
        <taxon>Lophotrochozoa</taxon>
        <taxon>Platyhelminthes</taxon>
        <taxon>Cestoda</taxon>
        <taxon>Eucestoda</taxon>
        <taxon>Cyclophyllidea</taxon>
        <taxon>Hymenolepididae</taxon>
        <taxon>Rodentolepis</taxon>
    </lineage>
</organism>
<evidence type="ECO:0000313" key="6">
    <source>
        <dbReference type="WBParaSite" id="HNAJ_0000273601-mRNA-1"/>
    </source>
</evidence>
<evidence type="ECO:0000313" key="4">
    <source>
        <dbReference type="EMBL" id="VDN98594.1"/>
    </source>
</evidence>
<keyword evidence="1" id="KW-0677">Repeat</keyword>
<dbReference type="PANTHER" id="PTHR24180">
    <property type="entry name" value="CYCLIN-DEPENDENT KINASE INHIBITOR 2C-RELATED"/>
    <property type="match status" value="1"/>
</dbReference>
<dbReference type="SUPFAM" id="SSF48403">
    <property type="entry name" value="Ankyrin repeat"/>
    <property type="match status" value="1"/>
</dbReference>
<dbReference type="SMART" id="SM00248">
    <property type="entry name" value="ANK"/>
    <property type="match status" value="8"/>
</dbReference>
<keyword evidence="5" id="KW-1185">Reference proteome</keyword>
<dbReference type="InterPro" id="IPR051637">
    <property type="entry name" value="Ank_repeat_dom-contain_49"/>
</dbReference>
<dbReference type="Proteomes" id="UP000278807">
    <property type="component" value="Unassembled WGS sequence"/>
</dbReference>
<name>A0A0R3T6P8_RODNA</name>
<dbReference type="InterPro" id="IPR036770">
    <property type="entry name" value="Ankyrin_rpt-contain_sf"/>
</dbReference>
<dbReference type="WBParaSite" id="HNAJ_0000273601-mRNA-1">
    <property type="protein sequence ID" value="HNAJ_0000273601-mRNA-1"/>
    <property type="gene ID" value="HNAJ_0000273601"/>
</dbReference>
<dbReference type="Gene3D" id="1.25.40.20">
    <property type="entry name" value="Ankyrin repeat-containing domain"/>
    <property type="match status" value="2"/>
</dbReference>
<gene>
    <name evidence="4" type="ORF">HNAJ_LOCUS2735</name>
</gene>
<keyword evidence="2 3" id="KW-0040">ANK repeat</keyword>